<dbReference type="PROSITE" id="PS51257">
    <property type="entry name" value="PROKAR_LIPOPROTEIN"/>
    <property type="match status" value="1"/>
</dbReference>
<comment type="caution">
    <text evidence="4">The sequence shown here is derived from an EMBL/GenBank/DDBJ whole genome shotgun (WGS) entry which is preliminary data.</text>
</comment>
<keyword evidence="1" id="KW-0732">Signal</keyword>
<sequence length="404" mass="43655">MNKINLTSILLSAFIFLTACNKDVLVDLDIPQADTYARLYMPQAVSNPIAMGISITDQDYQVPYAAHLGGPLAAQTDIPVNFKVSAEMVADYNQKNNTTYQLLPEGSYALQQATAIIPKGAQGTAVQNLVIKTKGFLNAFESYLLPVSISAPGNVTLNKELSTTYFLITGSYAPGEVPREKVLSMGADAGAFLIDFNGDFIRKAPVTGDLLLYKADVATGQFTLPPKTIGFGWNVMDKIISFGGNRLIARFGSGAGDLNQYFLSQDGAFGAQRGVGQGWGALSAIVPFKGLLLGIAANGDMTKFPLNEDGDFDYGNIKQIGSGWAGLAQIFAYQNSLITIENSGDMWQYPLTEDGVFGTRKKIGTGWDMYIKVITAGNDLLALDANGDLWRYKFNPEGLWPLKK</sequence>
<dbReference type="Gene3D" id="2.115.10.10">
    <property type="entry name" value="Tachylectin 2"/>
    <property type="match status" value="1"/>
</dbReference>
<evidence type="ECO:0000313" key="4">
    <source>
        <dbReference type="EMBL" id="MEJ2901157.1"/>
    </source>
</evidence>
<name>A0ABU8NI05_9SPHI</name>
<dbReference type="Gene3D" id="2.60.40.1740">
    <property type="entry name" value="hypothetical protein (bacova_03559)"/>
    <property type="match status" value="1"/>
</dbReference>
<gene>
    <name evidence="4" type="ORF">WAE58_01900</name>
</gene>
<protein>
    <submittedName>
        <fullName evidence="4">DUF1735 domain-containing protein</fullName>
    </submittedName>
</protein>
<evidence type="ECO:0000313" key="5">
    <source>
        <dbReference type="Proteomes" id="UP001378956"/>
    </source>
</evidence>
<feature type="signal peptide" evidence="1">
    <location>
        <begin position="1"/>
        <end position="21"/>
    </location>
</feature>
<accession>A0ABU8NI05</accession>
<proteinExistence type="predicted"/>
<reference evidence="4 5" key="1">
    <citation type="submission" date="2024-03" db="EMBL/GenBank/DDBJ databases">
        <title>Sequence of Lycoming College Course Isolates.</title>
        <authorList>
            <person name="Plotts O."/>
            <person name="Newman J."/>
        </authorList>
    </citation>
    <scope>NUCLEOTIDE SEQUENCE [LARGE SCALE GENOMIC DNA]</scope>
    <source>
        <strain evidence="4 5">CJB-3</strain>
    </source>
</reference>
<feature type="domain" description="BT-3987-like N-terminal" evidence="2">
    <location>
        <begin position="39"/>
        <end position="151"/>
    </location>
</feature>
<organism evidence="4 5">
    <name type="scientific">Pedobacter panaciterrae</name>
    <dbReference type="NCBI Taxonomy" id="363849"/>
    <lineage>
        <taxon>Bacteria</taxon>
        <taxon>Pseudomonadati</taxon>
        <taxon>Bacteroidota</taxon>
        <taxon>Sphingobacteriia</taxon>
        <taxon>Sphingobacteriales</taxon>
        <taxon>Sphingobacteriaceae</taxon>
        <taxon>Pedobacter</taxon>
    </lineage>
</organism>
<dbReference type="RefSeq" id="WP_337715024.1">
    <property type="nucleotide sequence ID" value="NZ_JBBEUB010000001.1"/>
</dbReference>
<dbReference type="Pfam" id="PF08522">
    <property type="entry name" value="BT_3987-like_N"/>
    <property type="match status" value="1"/>
</dbReference>
<dbReference type="Pfam" id="PF14517">
    <property type="entry name" value="Tachylectin"/>
    <property type="match status" value="1"/>
</dbReference>
<dbReference type="InterPro" id="IPR013728">
    <property type="entry name" value="BT_3987-like_N"/>
</dbReference>
<feature type="chain" id="PRO_5045217254" evidence="1">
    <location>
        <begin position="22"/>
        <end position="404"/>
    </location>
</feature>
<dbReference type="EMBL" id="JBBEUB010000001">
    <property type="protein sequence ID" value="MEJ2901157.1"/>
    <property type="molecule type" value="Genomic_DNA"/>
</dbReference>
<evidence type="ECO:0000259" key="3">
    <source>
        <dbReference type="Pfam" id="PF14517"/>
    </source>
</evidence>
<feature type="domain" description="Tachylectin 2" evidence="3">
    <location>
        <begin position="218"/>
        <end position="398"/>
    </location>
</feature>
<keyword evidence="5" id="KW-1185">Reference proteome</keyword>
<evidence type="ECO:0000256" key="1">
    <source>
        <dbReference type="SAM" id="SignalP"/>
    </source>
</evidence>
<dbReference type="Proteomes" id="UP001378956">
    <property type="component" value="Unassembled WGS sequence"/>
</dbReference>
<evidence type="ECO:0000259" key="2">
    <source>
        <dbReference type="Pfam" id="PF08522"/>
    </source>
</evidence>
<dbReference type="InterPro" id="IPR023294">
    <property type="entry name" value="Tachylectin2"/>
</dbReference>